<feature type="region of interest" description="Disordered" evidence="1">
    <location>
        <begin position="85"/>
        <end position="118"/>
    </location>
</feature>
<reference evidence="2 3" key="1">
    <citation type="journal article" date="2015" name="Genome Biol. Evol.">
        <title>Comparative Genomics of a Bacterivorous Green Alga Reveals Evolutionary Causalities and Consequences of Phago-Mixotrophic Mode of Nutrition.</title>
        <authorList>
            <person name="Burns J.A."/>
            <person name="Paasch A."/>
            <person name="Narechania A."/>
            <person name="Kim E."/>
        </authorList>
    </citation>
    <scope>NUCLEOTIDE SEQUENCE [LARGE SCALE GENOMIC DNA]</scope>
    <source>
        <strain evidence="2 3">PLY_AMNH</strain>
    </source>
</reference>
<name>A0AAE0CGZ0_9CHLO</name>
<feature type="region of interest" description="Disordered" evidence="1">
    <location>
        <begin position="9"/>
        <end position="33"/>
    </location>
</feature>
<accession>A0AAE0CGZ0</accession>
<evidence type="ECO:0000313" key="2">
    <source>
        <dbReference type="EMBL" id="KAK3254164.1"/>
    </source>
</evidence>
<keyword evidence="3" id="KW-1185">Reference proteome</keyword>
<evidence type="ECO:0000313" key="3">
    <source>
        <dbReference type="Proteomes" id="UP001190700"/>
    </source>
</evidence>
<protein>
    <submittedName>
        <fullName evidence="2">Uncharacterized protein</fullName>
    </submittedName>
</protein>
<dbReference type="EMBL" id="LGRX02024046">
    <property type="protein sequence ID" value="KAK3254164.1"/>
    <property type="molecule type" value="Genomic_DNA"/>
</dbReference>
<dbReference type="AlphaFoldDB" id="A0AAE0CGZ0"/>
<feature type="compositionally biased region" description="Acidic residues" evidence="1">
    <location>
        <begin position="11"/>
        <end position="23"/>
    </location>
</feature>
<proteinExistence type="predicted"/>
<dbReference type="Proteomes" id="UP001190700">
    <property type="component" value="Unassembled WGS sequence"/>
</dbReference>
<organism evidence="2 3">
    <name type="scientific">Cymbomonas tetramitiformis</name>
    <dbReference type="NCBI Taxonomy" id="36881"/>
    <lineage>
        <taxon>Eukaryota</taxon>
        <taxon>Viridiplantae</taxon>
        <taxon>Chlorophyta</taxon>
        <taxon>Pyramimonadophyceae</taxon>
        <taxon>Pyramimonadales</taxon>
        <taxon>Pyramimonadaceae</taxon>
        <taxon>Cymbomonas</taxon>
    </lineage>
</organism>
<gene>
    <name evidence="2" type="ORF">CYMTET_36615</name>
</gene>
<evidence type="ECO:0000256" key="1">
    <source>
        <dbReference type="SAM" id="MobiDB-lite"/>
    </source>
</evidence>
<sequence>MSRTILAVQPFEDDNESDIDDNEGFQFSGSAATNVTRNRDQEVAAAADCRPSRIVLYDGWWPLTYHFQETAYILSGTPGFFSPPRAGTYSPENLADAGEEGGSDRGFIFGRTRPSRCW</sequence>
<comment type="caution">
    <text evidence="2">The sequence shown here is derived from an EMBL/GenBank/DDBJ whole genome shotgun (WGS) entry which is preliminary data.</text>
</comment>